<feature type="transmembrane region" description="Helical" evidence="6">
    <location>
        <begin position="185"/>
        <end position="209"/>
    </location>
</feature>
<evidence type="ECO:0000256" key="5">
    <source>
        <dbReference type="ARBA" id="ARBA00023136"/>
    </source>
</evidence>
<sequence length="489" mass="53471">MQPGTPETPLPKAQFFVLSCVLLAEPVVLTVIFPFMYYMVRDFGIAKEEKEIGYYVGILAAVFSIAEMISGLFWGMVSDRIGRRPVILMGLLGSFIGCTMFGLSKSYSWAIFARCVSGLLNGNVGVVKSVIGELTDHTNQSKGFSLVSLMWGAGIVIGPTIAGLLSNPVEQFPFLFGSSEFLKEYPYFLPCFTAAFITIPGFLMGFFVLEETLESKKVVKNVATVPTENAPTENSPLLAERAHSVSSSSTEVEQVQTPSGPFTFPVIMAILGYGLLAFQTTLCDELFPIWASSPIPFGGLSFTISKVGLALSMCGAFIVIGQLAFYPPCQRKLGTLPFYRWSLFAYMVTYSTFQLGSVVAKKVEYEGWNEGWVWAIVIFDLAAKTLCGAGAYTNIFILLNNNTPNEKYLGTINGASQCVAAFTRAISPALGGMTWSWSLKAELPYPFNHQFAWILLTICSGISLVQSFWITDGKKSRKEDVVVSVEQNA</sequence>
<evidence type="ECO:0000256" key="2">
    <source>
        <dbReference type="ARBA" id="ARBA00022448"/>
    </source>
</evidence>
<evidence type="ECO:0000313" key="9">
    <source>
        <dbReference type="Proteomes" id="UP001479436"/>
    </source>
</evidence>
<proteinExistence type="predicted"/>
<keyword evidence="3 6" id="KW-0812">Transmembrane</keyword>
<feature type="domain" description="Major facilitator superfamily (MFS) profile" evidence="7">
    <location>
        <begin position="14"/>
        <end position="475"/>
    </location>
</feature>
<evidence type="ECO:0000313" key="8">
    <source>
        <dbReference type="EMBL" id="KAK9768294.1"/>
    </source>
</evidence>
<dbReference type="PRINTS" id="PR01035">
    <property type="entry name" value="TCRTETA"/>
</dbReference>
<accession>A0ABR2X3E6</accession>
<dbReference type="CDD" id="cd17330">
    <property type="entry name" value="MFS_SLC46_TetA_like"/>
    <property type="match status" value="1"/>
</dbReference>
<dbReference type="InterPro" id="IPR011701">
    <property type="entry name" value="MFS"/>
</dbReference>
<dbReference type="InterPro" id="IPR020846">
    <property type="entry name" value="MFS_dom"/>
</dbReference>
<keyword evidence="2" id="KW-0813">Transport</keyword>
<evidence type="ECO:0000256" key="4">
    <source>
        <dbReference type="ARBA" id="ARBA00022989"/>
    </source>
</evidence>
<evidence type="ECO:0000259" key="7">
    <source>
        <dbReference type="PROSITE" id="PS50850"/>
    </source>
</evidence>
<keyword evidence="4 6" id="KW-1133">Transmembrane helix</keyword>
<comment type="caution">
    <text evidence="8">The sequence shown here is derived from an EMBL/GenBank/DDBJ whole genome shotgun (WGS) entry which is preliminary data.</text>
</comment>
<protein>
    <recommendedName>
        <fullName evidence="7">Major facilitator superfamily (MFS) profile domain-containing protein</fullName>
    </recommendedName>
</protein>
<name>A0ABR2X3E6_9FUNG</name>
<feature type="transmembrane region" description="Helical" evidence="6">
    <location>
        <begin position="451"/>
        <end position="470"/>
    </location>
</feature>
<comment type="subcellular location">
    <subcellularLocation>
        <location evidence="1">Membrane</location>
        <topology evidence="1">Multi-pass membrane protein</topology>
    </subcellularLocation>
</comment>
<dbReference type="Gene3D" id="1.20.1250.20">
    <property type="entry name" value="MFS general substrate transporter like domains"/>
    <property type="match status" value="1"/>
</dbReference>
<feature type="transmembrane region" description="Helical" evidence="6">
    <location>
        <begin position="262"/>
        <end position="282"/>
    </location>
</feature>
<dbReference type="PANTHER" id="PTHR23504:SF15">
    <property type="entry name" value="MAJOR FACILITATOR SUPERFAMILY (MFS) PROFILE DOMAIN-CONTAINING PROTEIN"/>
    <property type="match status" value="1"/>
</dbReference>
<dbReference type="InterPro" id="IPR036259">
    <property type="entry name" value="MFS_trans_sf"/>
</dbReference>
<dbReference type="PROSITE" id="PS50850">
    <property type="entry name" value="MFS"/>
    <property type="match status" value="1"/>
</dbReference>
<dbReference type="PANTHER" id="PTHR23504">
    <property type="entry name" value="MAJOR FACILITATOR SUPERFAMILY DOMAIN-CONTAINING PROTEIN 10"/>
    <property type="match status" value="1"/>
</dbReference>
<feature type="transmembrane region" description="Helical" evidence="6">
    <location>
        <begin position="411"/>
        <end position="431"/>
    </location>
</feature>
<feature type="transmembrane region" description="Helical" evidence="6">
    <location>
        <begin position="52"/>
        <end position="74"/>
    </location>
</feature>
<dbReference type="Pfam" id="PF07690">
    <property type="entry name" value="MFS_1"/>
    <property type="match status" value="1"/>
</dbReference>
<feature type="transmembrane region" description="Helical" evidence="6">
    <location>
        <begin position="143"/>
        <end position="165"/>
    </location>
</feature>
<feature type="transmembrane region" description="Helical" evidence="6">
    <location>
        <begin position="86"/>
        <end position="103"/>
    </location>
</feature>
<evidence type="ECO:0000256" key="6">
    <source>
        <dbReference type="SAM" id="Phobius"/>
    </source>
</evidence>
<keyword evidence="5 6" id="KW-0472">Membrane</keyword>
<reference evidence="8 9" key="1">
    <citation type="submission" date="2023-04" db="EMBL/GenBank/DDBJ databases">
        <title>Genome of Basidiobolus ranarum AG-B5.</title>
        <authorList>
            <person name="Stajich J.E."/>
            <person name="Carter-House D."/>
            <person name="Gryganskyi A."/>
        </authorList>
    </citation>
    <scope>NUCLEOTIDE SEQUENCE [LARGE SCALE GENOMIC DNA]</scope>
    <source>
        <strain evidence="8 9">AG-B5</strain>
    </source>
</reference>
<evidence type="ECO:0000256" key="3">
    <source>
        <dbReference type="ARBA" id="ARBA00022692"/>
    </source>
</evidence>
<dbReference type="SUPFAM" id="SSF103473">
    <property type="entry name" value="MFS general substrate transporter"/>
    <property type="match status" value="1"/>
</dbReference>
<dbReference type="EMBL" id="JASJQH010000025">
    <property type="protein sequence ID" value="KAK9768294.1"/>
    <property type="molecule type" value="Genomic_DNA"/>
</dbReference>
<feature type="transmembrane region" description="Helical" evidence="6">
    <location>
        <begin position="302"/>
        <end position="326"/>
    </location>
</feature>
<dbReference type="InterPro" id="IPR001958">
    <property type="entry name" value="Tet-R_TetA/multi-R_MdtG-like"/>
</dbReference>
<organism evidence="8 9">
    <name type="scientific">Basidiobolus ranarum</name>
    <dbReference type="NCBI Taxonomy" id="34480"/>
    <lineage>
        <taxon>Eukaryota</taxon>
        <taxon>Fungi</taxon>
        <taxon>Fungi incertae sedis</taxon>
        <taxon>Zoopagomycota</taxon>
        <taxon>Entomophthoromycotina</taxon>
        <taxon>Basidiobolomycetes</taxon>
        <taxon>Basidiobolales</taxon>
        <taxon>Basidiobolaceae</taxon>
        <taxon>Basidiobolus</taxon>
    </lineage>
</organism>
<gene>
    <name evidence="8" type="ORF">K7432_001205</name>
</gene>
<dbReference type="Proteomes" id="UP001479436">
    <property type="component" value="Unassembled WGS sequence"/>
</dbReference>
<feature type="transmembrane region" description="Helical" evidence="6">
    <location>
        <begin position="372"/>
        <end position="399"/>
    </location>
</feature>
<keyword evidence="9" id="KW-1185">Reference proteome</keyword>
<evidence type="ECO:0000256" key="1">
    <source>
        <dbReference type="ARBA" id="ARBA00004141"/>
    </source>
</evidence>
<feature type="transmembrane region" description="Helical" evidence="6">
    <location>
        <begin position="15"/>
        <end position="40"/>
    </location>
</feature>
<feature type="transmembrane region" description="Helical" evidence="6">
    <location>
        <begin position="338"/>
        <end position="360"/>
    </location>
</feature>